<dbReference type="PANTHER" id="PTHR32305">
    <property type="match status" value="1"/>
</dbReference>
<dbReference type="SUPFAM" id="SSF69322">
    <property type="entry name" value="Tricorn protease domain 2"/>
    <property type="match status" value="1"/>
</dbReference>
<organism evidence="5 6">
    <name type="scientific">Chitinimonas lacunae</name>
    <dbReference type="NCBI Taxonomy" id="1963018"/>
    <lineage>
        <taxon>Bacteria</taxon>
        <taxon>Pseudomonadati</taxon>
        <taxon>Pseudomonadota</taxon>
        <taxon>Betaproteobacteria</taxon>
        <taxon>Neisseriales</taxon>
        <taxon>Chitinibacteraceae</taxon>
        <taxon>Chitinimonas</taxon>
    </lineage>
</organism>
<dbReference type="PROSITE" id="PS51782">
    <property type="entry name" value="LYSM"/>
    <property type="match status" value="1"/>
</dbReference>
<dbReference type="CDD" id="cd00118">
    <property type="entry name" value="LysM"/>
    <property type="match status" value="1"/>
</dbReference>
<dbReference type="Pfam" id="PF01476">
    <property type="entry name" value="LysM"/>
    <property type="match status" value="1"/>
</dbReference>
<dbReference type="Pfam" id="PF25023">
    <property type="entry name" value="TEN_YD-shell"/>
    <property type="match status" value="1"/>
</dbReference>
<dbReference type="Gene3D" id="2.180.10.10">
    <property type="entry name" value="RHS repeat-associated core"/>
    <property type="match status" value="15"/>
</dbReference>
<evidence type="ECO:0000256" key="1">
    <source>
        <dbReference type="ARBA" id="ARBA00022737"/>
    </source>
</evidence>
<dbReference type="InterPro" id="IPR018392">
    <property type="entry name" value="LysM"/>
</dbReference>
<proteinExistence type="predicted"/>
<dbReference type="NCBIfam" id="TIGR01643">
    <property type="entry name" value="YD_repeat_2x"/>
    <property type="match status" value="40"/>
</dbReference>
<feature type="region of interest" description="Disordered" evidence="2">
    <location>
        <begin position="2059"/>
        <end position="2078"/>
    </location>
</feature>
<dbReference type="InterPro" id="IPR031325">
    <property type="entry name" value="RHS_repeat"/>
</dbReference>
<protein>
    <submittedName>
        <fullName evidence="5">LysM peptidoglycan-binding domain-containing protein</fullName>
    </submittedName>
</protein>
<dbReference type="PANTHER" id="PTHR32305:SF15">
    <property type="entry name" value="PROTEIN RHSA-RELATED"/>
    <property type="match status" value="1"/>
</dbReference>
<keyword evidence="3" id="KW-0812">Transmembrane</keyword>
<feature type="domain" description="LysM" evidence="4">
    <location>
        <begin position="5439"/>
        <end position="5486"/>
    </location>
</feature>
<dbReference type="InterPro" id="IPR036779">
    <property type="entry name" value="LysM_dom_sf"/>
</dbReference>
<dbReference type="Gene3D" id="3.10.350.10">
    <property type="entry name" value="LysM domain"/>
    <property type="match status" value="1"/>
</dbReference>
<dbReference type="SUPFAM" id="SSF63829">
    <property type="entry name" value="Calcium-dependent phosphotriesterase"/>
    <property type="match status" value="1"/>
</dbReference>
<keyword evidence="3" id="KW-1133">Transmembrane helix</keyword>
<evidence type="ECO:0000313" key="6">
    <source>
        <dbReference type="Proteomes" id="UP001595791"/>
    </source>
</evidence>
<evidence type="ECO:0000256" key="2">
    <source>
        <dbReference type="SAM" id="MobiDB-lite"/>
    </source>
</evidence>
<reference evidence="6" key="1">
    <citation type="journal article" date="2019" name="Int. J. Syst. Evol. Microbiol.">
        <title>The Global Catalogue of Microorganisms (GCM) 10K type strain sequencing project: providing services to taxonomists for standard genome sequencing and annotation.</title>
        <authorList>
            <consortium name="The Broad Institute Genomics Platform"/>
            <consortium name="The Broad Institute Genome Sequencing Center for Infectious Disease"/>
            <person name="Wu L."/>
            <person name="Ma J."/>
        </authorList>
    </citation>
    <scope>NUCLEOTIDE SEQUENCE [LARGE SCALE GENOMIC DNA]</scope>
    <source>
        <strain evidence="6">LMG 29894</strain>
    </source>
</reference>
<feature type="compositionally biased region" description="Gly residues" evidence="2">
    <location>
        <begin position="6242"/>
        <end position="6255"/>
    </location>
</feature>
<evidence type="ECO:0000256" key="3">
    <source>
        <dbReference type="SAM" id="Phobius"/>
    </source>
</evidence>
<evidence type="ECO:0000313" key="5">
    <source>
        <dbReference type="EMBL" id="MFC4159001.1"/>
    </source>
</evidence>
<feature type="compositionally biased region" description="Basic and acidic residues" evidence="2">
    <location>
        <begin position="2064"/>
        <end position="2078"/>
    </location>
</feature>
<keyword evidence="1" id="KW-0677">Repeat</keyword>
<dbReference type="Gene3D" id="3.90.930.1">
    <property type="match status" value="1"/>
</dbReference>
<dbReference type="InterPro" id="IPR006530">
    <property type="entry name" value="YD"/>
</dbReference>
<feature type="transmembrane region" description="Helical" evidence="3">
    <location>
        <begin position="5572"/>
        <end position="5595"/>
    </location>
</feature>
<keyword evidence="6" id="KW-1185">Reference proteome</keyword>
<dbReference type="EMBL" id="JBHSBU010000001">
    <property type="protein sequence ID" value="MFC4159001.1"/>
    <property type="molecule type" value="Genomic_DNA"/>
</dbReference>
<gene>
    <name evidence="5" type="ORF">ACFOW7_06480</name>
</gene>
<dbReference type="SMART" id="SM00257">
    <property type="entry name" value="LysM"/>
    <property type="match status" value="1"/>
</dbReference>
<dbReference type="Proteomes" id="UP001595791">
    <property type="component" value="Unassembled WGS sequence"/>
</dbReference>
<name>A0ABV8MQ80_9NEIS</name>
<dbReference type="InterPro" id="IPR056823">
    <property type="entry name" value="TEN-like_YD-shell"/>
</dbReference>
<dbReference type="RefSeq" id="WP_378162279.1">
    <property type="nucleotide sequence ID" value="NZ_JBHSBU010000001.1"/>
</dbReference>
<feature type="region of interest" description="Disordered" evidence="2">
    <location>
        <begin position="6239"/>
        <end position="6265"/>
    </location>
</feature>
<comment type="caution">
    <text evidence="5">The sequence shown here is derived from an EMBL/GenBank/DDBJ whole genome shotgun (WGS) entry which is preliminary data.</text>
</comment>
<keyword evidence="3" id="KW-0472">Membrane</keyword>
<feature type="transmembrane region" description="Helical" evidence="3">
    <location>
        <begin position="5527"/>
        <end position="5560"/>
    </location>
</feature>
<accession>A0ABV8MQ80</accession>
<feature type="region of interest" description="Disordered" evidence="2">
    <location>
        <begin position="3392"/>
        <end position="3414"/>
    </location>
</feature>
<evidence type="ECO:0000259" key="4">
    <source>
        <dbReference type="PROSITE" id="PS51782"/>
    </source>
</evidence>
<sequence length="6630" mass="730430">MTTLIGGQGAGLLDSSLFLLNRQDRIGQAAPGAKDAVYVNVATGRLVVRHADAFLPAQGADYSPIRTYNSHGRFGDAGWSHLAVLDQTDLTQGRLTLRQADGSEFLFQLDGDRYLSVDGAGAYQTLTLDATDQSFIVHQADGGTQRFDSTGRLIDSADRHGNRIRYIYQDNLLVRVEDQSGQVIHYGYQAGLLTTLSDETGSVLARYGYDAAGRMTSSTDRAGRTTRYHYHTEHGGLSAIELPTAIDPELLHSDSRYYLDWRARLGVVGADGAGKLAADLTAADRAQIEAGAATQARRLSFEYRRTEAVDPAQTWVLSALVDAEGNRTEFTYQFASQGGSTSVISALGLARMRSNEAEYADWRAANGFYRTYHEAAYQQDAAFRAQVEAIGAGHTTRYEFDAKGAIVGITEAQGYRASYEYDQHENLTAIISAEADAVSRSDAEHYLALRRELGVCYTAASPGVSLSDIGQGKRVKDLSADEIALLRERFTTRLSYDGHGNLLSRRDGEGNLTSYTYTDFNQLASETSAQGHALVTSDEDWARQRRQELGFIDHTLQAPAGKTVAQLNAADRSVLLALHTKVYLYDARHQVSAILEGGDEISRFSYDDFGNLLSKTVFTEPGNLASALVTRYTYHPSGLVHTVTAPDGGVTRSSYDRFGNLLSLTDAAGQITQYQYDQDNRLLSVSDALGNLTSYCYDAVGNRISITDSGGRTRYELYDRNNRLLTRYEPAQAGNAFDRQTHYRYDVNGNQTCVTDAEGRSTEYRYRADNRLVEAISSEVVDGAGQKVRYVTRYDYDARGNQISITDRNGHTSRYLYNGANLQIQAIDAAGGISRYRYDADLNRIEVLTGAQLIPGLQHKLTFRYDSAGRLSAEIDAMGNVSGSYQYDAAGRRVAVTDANGQRTEFSYEYNETGLLMTETRPALLDPLSGQTVRYQIRHQYDRRGNQVMRIDENGQRSHLVFDALNRQVLSRDANGVETLYRYDERGNRVAIEIGVRTHLAPNGELVIDSTAGARVETYRYDEFNQLVGKTDGLGHALTHSDEAQYLALRRRLGYVRPDGQALTVAELSSEQKSALAAAYTETYQYDCVGNRIAATDHRGSRTEYHYDGLNRLSKLAEAVGTAFARETRYGYDGNGNQVSVTDANLLPLLSSDEDYYRNFRQRLGQVDGAGKGLAAQALSAAQKQQISDKLTSRMRYDALNRLVETVGTAGHSQRSYDAFGNLASETRADVTLNYRYDANHRLSQVIDEQGRLRTRYDYDAAGNRRFVTDALGRRTEYVYDALNRNVRIIDPQGFATRFEYDGVGNRLSVIDANGGISRFSYDPARRLISMVDAEQRTTSYQYDARGNRIAVTDANGHALVNSDLDHYRNLRRELGMVDVHGEGLAAATLNDTQKALLLARHTVQYLYDADDQLTAVIDGQGQRSITEYDLNHQPSATIDANGQRTVYHYDPLKRQISVTDPLGHTTQYRYDAAGNRLSVTDARGNTVRFDYDPQHREIARTDALGQTTRYRYDAAGNRISITDARGNIQRFDYDSDGRLVAETAADGSVTRHLYDAAGQRIAVIDANGWAMLHRDEDYYRDYRRRLGFVGADGRGLLAAQLNESQKAALGAHFTTRYEYDANGRVSAITDPLGGVTRYRYDSRGNRIEVTDARGYRSVSYYDAANQVVLSVDGSGYAISYQRDANGNLLRQTLHARPLNLPLDPAVRPLLTGDPADWEVSFRYDARNREIERRDAEGYLSRSHYDAVGNLIRTEQALDQAASRWASVRRYYDAANREVLRLDGEGYLTERRYDAVGNLTATVAYDLRPELGADGRPQPPAGTRRISRFYYDANNREVSRVDPEGYLTEQRYDAVGNLSERHVYTIAVSVYDGEAAPRPRRGDTARLTRYEYDGANRLSASTDALGGITRYRYDAVGNRIGATNANLTALLGSDEPYYREQRKLMGVSHFPGGPGKTVASLTAADIEKLSAACTITYAYDGANRLVRTTDPQGNGVQYRYDAAGNRIEETDALGHTSVVYYDGANRAVLSVDREGYAVASVYDGAGNRIEQTRHAKPLTLPLDPTERPIPPRDAQRDQTTRFDYDRNNRLICRTDAEGQRTHHRYDGAGNLVETVRTLSLDGSETARTRYYYDRNGREVFSLDAEGYLTEQHYDAVGNVRERIRYANRPAEPAGETRPVPLASPHDRQTRYLYNLNNRVIHEIRTIDDGHHASFNYLYDAAGNRVSMTEGNDWLGAGAEDQRTTTYGYDANGRLVSTTDALGHITRSVYDAVGNCVSVINANAAALVQSDEPYYRKQRELLGMVAQVWIDDPNGGHAEWGGKLASMLSPAEIATLIERCTTRHVYDANQRLVATIDPLGGRTSYQYDAVGNRVRSTDALGNSTFSYYDRNNRLVLEVDALGYATGFDYDNAGNLTGKTRFASALALPLDPAVRPTPVASAADQTLQLRYDRLGRLLESRDAEGYLTRYRYDGAGNLLEQARAIDLAASRFARTLHYYDRNGREVFLLDAENYLTEKRYDTAGNLLAQIAYGPKLATPAPGSRPQVPGGTVRATLYCYDRNNRETHRIDPEGYLTERQYDGRGNLLRQIAYQQPVSAPADGTAPKPRAGDSGHITEFGYDLTDKLLSITDPTGATVRHRYDALGNRLATVNANADGLIGSNEQIYQLMRLRYSLPQDYTQLTTAQKDSLLASCTTQYLYDAGRRLIKVTDPLGNAVQYRYDANGNRTEEIDARGNASVSYYDRNNRAVLQVDREGYVTASQYDGLGNLLSQTLYAKPLTLPVDVRQPPATAPLSDPQRDRTTRFGYDRLNRLIERIDGEGYRTRHRYDGADNLVETEQALDLAGSQLARTYRYYDLNRREIFRISPERYLTEQHYDAAGNVISRIQHAERVEIPPPGALPVAQSDAADHLTHYLYDRNGRLLFERRQLDADRQQVTGYLYDAAGNCLRRSEADNWQGMLSPDLRVTTFQYDAANRLTDTVDALGQRTHLVLDATGKVLNRYEAFGSSEQRLFSYQYDRNGRLSSEKDPLGNLTLTGYDANGNVSFRTRAFGTPEASEERFSHDRNNRLISHSNAAGETVSYGYDGAGNRISSTSANYAAMLESDDPYYMALRGRLGLVRNTAGAMVPLTAAELRADPVARKTAFERCTTRYLYDRDNRLIQVSDPNGLVTYYGYDGFGNKTLASQPTGPTLAAPRRLTRYRYDLDNRLIEVIDPLGGKTSYEYDALGNQTRSVDANGAVQTSRFDLLGRLVSVERHLGDAAGTTLKTSHSYDLRGNIVSTTESYGDGSDARTTRYGYDLLDRRISITDAEGFTTLIGYDAAGNQISVRNGLYLLKPGQAGYDANRAALAFELESRFDYDAAGQLRSTTDGKGNLTIHEYDRLGRRLRTTEAANGFGVPEGHSAPDTDQVRAKPRSTSYRYDQAGRLEEVVNPEGGSTRYRYDANGNKISEHVLQRAARTYLVRNGDTWASIGLALYGSDDASLISQLRAQTGSDSYPNPQPTAGTTLRHLPLKLSGFDGQHNLGDYLPHAQTGELWSERQFQYDQGDRLSVEIDPYGTRTEYRYDGAGNLTETLRAAGTALARSVRAEYDLNNRKTADLDAYGRRTRYDYDAMGNRIGVTDPLGNRARYYYDGAGRLIALLDAEHYLTTYRYDSAGNRLAECTYLDRPDGPISHRVAPQPRPTYQGQVQLDRRVEYGYDRNNRQIWRSEADGTRAESRYNGAGLKIEDKLYSNTNAPRYMKYKYDANGRVMLFTDVDQSTVSYVYDCAGNRISETVSDPGIAGRLRITEYGYDLNNRRITERCYGSGLALPGSGDPRVLLSSRRFGYDLLGNLVSETTLNGPRPDSAEPPAPLSAAKLYRYDLNSRLSDEFDEDNRAIHHEYDLLGNRISSKDRRQHTTTFDYDLNGRRISETGPTVALFTLDKQHHNAAPVSTTQYDAAGRVVQTTDARGYPTTSFFDGNHRLVAQYNADNALIEFDYDGAGRLIRKTEYMTRLGVAHNPYSRPQAPAGPARVTSYEYDAAGRLTVTTLPAVDVSSLVNPGDAISASVAANRKLTLKQRYNEYGDAVETFDQRGQRTLHYFDAKHREVLRVDPLGYLTATDYDQQGNITELRRYSIPVADPAALTPAMRPRPTIGGEIRTTSYLYDAANRLIRETGPEVEVTDPYAYVPGSAEQPATALPAMRKIRPVTSYGYDLAGNQISKTTGSGTDKLTEYRLYDKQRRMTALVDAGRVLTTFEYDANGNLTKQRRYLGTLPASIVITPDTTADQLAQAMYSSPDYDNWGDKIQTYLYDGLNRLIMETELLKQPGSNLVTSLDKSYRYDASGNRTWVQDEDDFTTQIGYDAMRRAIETIDAEKQTNSAFEYDVAGNVVRSYTGLTGRAVKIATDLAASSQDGQLAVNWRVPAGCTQSWVVYGSSSIGEIDAYADLTGYGHLTNAQNTSTADGRPAALKAQLGQVGSTVYFRVVTRDAAGNLAWTEERKISVPALPSAVTVSEQPTEVSFSVVFPAGIKQPTLRYGAPGRLYESVAFKLDSGNSYSATLKISQPFDPASLVYVIHWHDGDGTARRSNEKPLPGDLTPGGAAVTVAPAQLFNRAHPLTPQTTAHSRAGMATPNGQLAGYLTQSRYDALNRKVHSNDQDGLFRSFGYDANGALISQTLRGVDDKGSITSYFEVDGRGRIVAQYDPTMTAPDGKQHRPVTRYGYDAFDRVISRETPGAGQAWQYVYDANGALRSQTDPEGNTVRHFVDAFGRTVATLSARGHVSLTLRDKLGRVVREVDPLGNATGYRYDAFDRKIAQTDGRGMASAREGDFTIRYQYDSRDRLVAVQQAQGWHLAYDDDHIYDQERMQLGYMVVESLPFSLRGKNVAELKDKEQQALIDLYTTRFVYDGRGNRVKTIANGDNATGVRQNVQITEQVYDGLGRVISTSRHLTVGGVKKVARETVAYDSYGNVIERRDAEGGVETLRYGSFGRQTEQTGRDGRTVHYDYDDFGRRVRDYTVSQPGFTGEQRDIRRSFDQAGRVLRIDDHGTDVHTIYRYTLDGLVHSETLTTPGQHHRELRYDYDANRRLVRWTDRLSRAHQNIDYDADGNRVRVYTDAKRDQREQAYALWGWSNLVLPEQIEDDARFIDHKYKFDAAGRILSGPGFAYTYDAAGNRLSEKQENARSFGGGVTYGKLTWSYTAGDGSAGIDANNRVAVARGMDDYWGDQGERQTWSYDARGNVLSSVEATQKGANMVQRVETIYNEADQAIRVTTFNKGKDPLKADKQYDLNGLLLSMRTAYIDRSNEKENAGYYTRYLYGYDKMGRETSTQVDRVEVDDDGSVDEIIGQGKTTTSYDVNGVRKHTDYGVPPGWQRRETRDFVADNQGRIVFVNHDSGINYNPGYGNFPDTDTEYYYANGNPVGQISRVVGTTYGPSITFDRGSYGPTRTIANGRGPGANSSYTVQAGDTLQSIASAAYGDASLWFVIAEANGLELAADLKPGSSLRIPDTVRNGRIDAQRHNPYNEAAMIGSSLPNAPFDRPSACAQAAVIIGVVVIAVAAAIATYGVASAASGALIGALATAQGVSAAAASATAAGAAITIGVGAATGAAVGALASAATQGIQIAAGMQRKFDGMDLLADSLTGFVGGAAQGLGQATKALSAAGKLSSLGSTFARVSQTALSVGGQMLNQQIRYGRIENWSGIAAAAFKGAVSVGSDLYIQNAADPTAALASAGRIGEGLQTAVGLAAPWAGLAESYARKGSLSALDWRGAIGGTLSGVIGLGGEANHIESRLQQGAMQVGASLLAAGAAYGISGESHGLDRYIADTVGQEIGGIATTAFQLNAAQRQTEQALREQDPLAELGLLGSRMFAETPPPAEAGYSSDDIARFLRTKAYMEQQKQRSEAFNAQFNANLDSMIAGARYSEAERRDHEIKVLGAVARLDAEQAETVTRRERQIAAYRQTEQGRHDLGFAEVARAVMAEMPRDSRLQSGADYRAAVAHFREVQAERQAVSEALRMPAPLTLTMPGFNSAAAIQGYHNDIRLKRAFVTDLFISRGVDVSEVKGWESNAVDAYYDGFVRDQRDAARLAKIDLPLQKSLGFLDKFLDGAEAVVREPVLNTVDLGQSIGFFYREYSEGGREGHQPVAPEYLGALGKSLTADPSAKNLAWQIVNQVGSAYAPLGNALLAYNVGAALFKGDINGLAEQAGGFVGGFVLGKVFGPAPVRPRETVAIDPVARAAAAGEGYGFAGFSEEAFYAAHEPPGGGGGSGGGGGAHPGYSGPVAPSAAIQRYQPPAHSNAFINGSRYRIGPDTPPVVFDYLTQTLSNNRFDSPEHLQSSAEHFMANIGPERALLAETRAALADPTSAVSQQSSWMAHLQRGLWAREGLFGADEAMARERLAHEVMNPDSVANDPHSPFRRGAVSVPSEARSAFAMMLRGEQGPLTLEQSRHGVELAASGQLVAHELAKQSSVGAERLAFRREYRVNAERQGTHSSYSVDGMDLSHDAGSRINHQYGLTVMSGTSGTSSDAVLSTWYAADRLSGNGTRLSWAAPGLTRAQAQSAMTDLSFYYMREQVVPKPMAVEQLNPLRAKLGLPPMIVDPSNVFVHSYGEVNAAVSLTLKGLEGRRYDLNRALEAAAERSLLTMIDHNW</sequence>
<dbReference type="InterPro" id="IPR050708">
    <property type="entry name" value="T6SS_VgrG/RHS"/>
</dbReference>
<dbReference type="Pfam" id="PF05593">
    <property type="entry name" value="RHS_repeat"/>
    <property type="match status" value="28"/>
</dbReference>